<evidence type="ECO:0000313" key="2">
    <source>
        <dbReference type="EMBL" id="GIY49514.1"/>
    </source>
</evidence>
<protein>
    <recommendedName>
        <fullName evidence="4">Secreted protein</fullName>
    </recommendedName>
</protein>
<evidence type="ECO:0000256" key="1">
    <source>
        <dbReference type="SAM" id="SignalP"/>
    </source>
</evidence>
<keyword evidence="1" id="KW-0732">Signal</keyword>
<name>A0AAV4TUF6_CAEEX</name>
<gene>
    <name evidence="2" type="ORF">CEXT_339561</name>
</gene>
<feature type="signal peptide" evidence="1">
    <location>
        <begin position="1"/>
        <end position="22"/>
    </location>
</feature>
<feature type="chain" id="PRO_5043652168" description="Secreted protein" evidence="1">
    <location>
        <begin position="23"/>
        <end position="81"/>
    </location>
</feature>
<comment type="caution">
    <text evidence="2">The sequence shown here is derived from an EMBL/GenBank/DDBJ whole genome shotgun (WGS) entry which is preliminary data.</text>
</comment>
<sequence length="81" mass="9293">MQRQFLFSVLIVSWTMEVPCHGALSCYTINHSSPNLGRFRGMHDSNGSAVVGMMSINSFRDLNFFFYFREHLVLSIEITLS</sequence>
<organism evidence="2 3">
    <name type="scientific">Caerostris extrusa</name>
    <name type="common">Bark spider</name>
    <name type="synonym">Caerostris bankana</name>
    <dbReference type="NCBI Taxonomy" id="172846"/>
    <lineage>
        <taxon>Eukaryota</taxon>
        <taxon>Metazoa</taxon>
        <taxon>Ecdysozoa</taxon>
        <taxon>Arthropoda</taxon>
        <taxon>Chelicerata</taxon>
        <taxon>Arachnida</taxon>
        <taxon>Araneae</taxon>
        <taxon>Araneomorphae</taxon>
        <taxon>Entelegynae</taxon>
        <taxon>Araneoidea</taxon>
        <taxon>Araneidae</taxon>
        <taxon>Caerostris</taxon>
    </lineage>
</organism>
<evidence type="ECO:0008006" key="4">
    <source>
        <dbReference type="Google" id="ProtNLM"/>
    </source>
</evidence>
<keyword evidence="3" id="KW-1185">Reference proteome</keyword>
<dbReference type="AlphaFoldDB" id="A0AAV4TUF6"/>
<evidence type="ECO:0000313" key="3">
    <source>
        <dbReference type="Proteomes" id="UP001054945"/>
    </source>
</evidence>
<accession>A0AAV4TUF6</accession>
<reference evidence="2 3" key="1">
    <citation type="submission" date="2021-06" db="EMBL/GenBank/DDBJ databases">
        <title>Caerostris extrusa draft genome.</title>
        <authorList>
            <person name="Kono N."/>
            <person name="Arakawa K."/>
        </authorList>
    </citation>
    <scope>NUCLEOTIDE SEQUENCE [LARGE SCALE GENOMIC DNA]</scope>
</reference>
<proteinExistence type="predicted"/>
<dbReference type="EMBL" id="BPLR01011847">
    <property type="protein sequence ID" value="GIY49514.1"/>
    <property type="molecule type" value="Genomic_DNA"/>
</dbReference>
<dbReference type="Proteomes" id="UP001054945">
    <property type="component" value="Unassembled WGS sequence"/>
</dbReference>